<gene>
    <name evidence="2" type="ORF">FSC37_13425</name>
</gene>
<dbReference type="PROSITE" id="PS51186">
    <property type="entry name" value="GNAT"/>
    <property type="match status" value="1"/>
</dbReference>
<dbReference type="GO" id="GO:0008999">
    <property type="term" value="F:protein-N-terminal-alanine acetyltransferase activity"/>
    <property type="evidence" value="ECO:0007669"/>
    <property type="project" value="TreeGrafter"/>
</dbReference>
<dbReference type="PANTHER" id="PTHR43441:SF11">
    <property type="entry name" value="RIBOSOMAL-PROTEIN-SERINE ACETYLTRANSFERASE"/>
    <property type="match status" value="1"/>
</dbReference>
<dbReference type="Gene3D" id="3.40.630.30">
    <property type="match status" value="1"/>
</dbReference>
<comment type="caution">
    <text evidence="2">The sequence shown here is derived from an EMBL/GenBank/DDBJ whole genome shotgun (WGS) entry which is preliminary data.</text>
</comment>
<dbReference type="InterPro" id="IPR051908">
    <property type="entry name" value="Ribosomal_N-acetyltransferase"/>
</dbReference>
<dbReference type="Pfam" id="PF13302">
    <property type="entry name" value="Acetyltransf_3"/>
    <property type="match status" value="1"/>
</dbReference>
<evidence type="ECO:0000313" key="3">
    <source>
        <dbReference type="Proteomes" id="UP000321832"/>
    </source>
</evidence>
<reference evidence="2 3" key="1">
    <citation type="submission" date="2019-08" db="EMBL/GenBank/DDBJ databases">
        <authorList>
            <person name="Khan S.A."/>
            <person name="Jeon C.O."/>
            <person name="Jeong S.E."/>
        </authorList>
    </citation>
    <scope>NUCLEOTIDE SEQUENCE [LARGE SCALE GENOMIC DNA]</scope>
    <source>
        <strain evidence="3">IMCC1728</strain>
    </source>
</reference>
<evidence type="ECO:0000259" key="1">
    <source>
        <dbReference type="PROSITE" id="PS51186"/>
    </source>
</evidence>
<dbReference type="GO" id="GO:0005737">
    <property type="term" value="C:cytoplasm"/>
    <property type="evidence" value="ECO:0007669"/>
    <property type="project" value="TreeGrafter"/>
</dbReference>
<accession>A0A5C6U0K1</accession>
<dbReference type="PANTHER" id="PTHR43441">
    <property type="entry name" value="RIBOSOMAL-PROTEIN-SERINE ACETYLTRANSFERASE"/>
    <property type="match status" value="1"/>
</dbReference>
<dbReference type="AlphaFoldDB" id="A0A5C6U0K1"/>
<dbReference type="GO" id="GO:1990189">
    <property type="term" value="F:protein N-terminal-serine acetyltransferase activity"/>
    <property type="evidence" value="ECO:0007669"/>
    <property type="project" value="TreeGrafter"/>
</dbReference>
<evidence type="ECO:0000313" key="2">
    <source>
        <dbReference type="EMBL" id="TXC66482.1"/>
    </source>
</evidence>
<name>A0A5C6U0K1_9BURK</name>
<proteinExistence type="predicted"/>
<feature type="domain" description="N-acetyltransferase" evidence="1">
    <location>
        <begin position="6"/>
        <end position="171"/>
    </location>
</feature>
<protein>
    <submittedName>
        <fullName evidence="2">GNAT family N-acetyltransferase</fullName>
    </submittedName>
</protein>
<dbReference type="Proteomes" id="UP000321832">
    <property type="component" value="Unassembled WGS sequence"/>
</dbReference>
<dbReference type="EMBL" id="VOPW01000001">
    <property type="protein sequence ID" value="TXC66482.1"/>
    <property type="molecule type" value="Genomic_DNA"/>
</dbReference>
<organism evidence="2 3">
    <name type="scientific">Piscinibacter aquaticus</name>
    <dbReference type="NCBI Taxonomy" id="392597"/>
    <lineage>
        <taxon>Bacteria</taxon>
        <taxon>Pseudomonadati</taxon>
        <taxon>Pseudomonadota</taxon>
        <taxon>Betaproteobacteria</taxon>
        <taxon>Burkholderiales</taxon>
        <taxon>Sphaerotilaceae</taxon>
        <taxon>Piscinibacter</taxon>
    </lineage>
</organism>
<dbReference type="InterPro" id="IPR000182">
    <property type="entry name" value="GNAT_dom"/>
</dbReference>
<sequence>MHTARLTIRRVQPDDLGDLLEVNGDDTVTRFLPYPTWKSATDAQLWFERMAALQAAGATAQFVIEHRELARVIGSCLLFRHDPASGRAEIGYVLGRAHWGQGLMHEAMRGFIVHAFGTLGLRRLEADVNPLNQASVRLLERLGFRREGLLRQRWVTKGEVSDSLLFGLLRDEAQP</sequence>
<keyword evidence="2" id="KW-0808">Transferase</keyword>
<dbReference type="SUPFAM" id="SSF55729">
    <property type="entry name" value="Acyl-CoA N-acyltransferases (Nat)"/>
    <property type="match status" value="1"/>
</dbReference>
<keyword evidence="3" id="KW-1185">Reference proteome</keyword>
<dbReference type="InterPro" id="IPR016181">
    <property type="entry name" value="Acyl_CoA_acyltransferase"/>
</dbReference>